<evidence type="ECO:0000256" key="1">
    <source>
        <dbReference type="SAM" id="MobiDB-lite"/>
    </source>
</evidence>
<protein>
    <submittedName>
        <fullName evidence="2">Uncharacterized protein</fullName>
    </submittedName>
</protein>
<evidence type="ECO:0000313" key="3">
    <source>
        <dbReference type="Proteomes" id="UP000237481"/>
    </source>
</evidence>
<keyword evidence="3" id="KW-1185">Reference proteome</keyword>
<dbReference type="EMBL" id="PKSG01000009">
    <property type="protein sequence ID" value="POR39714.1"/>
    <property type="molecule type" value="Genomic_DNA"/>
</dbReference>
<comment type="caution">
    <text evidence="2">The sequence shown here is derived from an EMBL/GenBank/DDBJ whole genome shotgun (WGS) entry which is preliminary data.</text>
</comment>
<name>A0A2S4LB97_9HYPO</name>
<reference evidence="2 3" key="1">
    <citation type="submission" date="2018-01" db="EMBL/GenBank/DDBJ databases">
        <title>Harnessing the power of phylogenomics to disentangle the directionality and signatures of interkingdom host jumping in the parasitic fungal genus Tolypocladium.</title>
        <authorList>
            <person name="Quandt C.A."/>
            <person name="Patterson W."/>
            <person name="Spatafora J.W."/>
        </authorList>
    </citation>
    <scope>NUCLEOTIDE SEQUENCE [LARGE SCALE GENOMIC DNA]</scope>
    <source>
        <strain evidence="2 3">NRBC 100945</strain>
    </source>
</reference>
<proteinExistence type="predicted"/>
<feature type="compositionally biased region" description="Basic and acidic residues" evidence="1">
    <location>
        <begin position="33"/>
        <end position="49"/>
    </location>
</feature>
<gene>
    <name evidence="2" type="ORF">TPAR_00095</name>
</gene>
<evidence type="ECO:0000313" key="2">
    <source>
        <dbReference type="EMBL" id="POR39714.1"/>
    </source>
</evidence>
<feature type="compositionally biased region" description="Low complexity" evidence="1">
    <location>
        <begin position="1"/>
        <end position="20"/>
    </location>
</feature>
<accession>A0A2S4LB97</accession>
<feature type="region of interest" description="Disordered" evidence="1">
    <location>
        <begin position="1"/>
        <end position="66"/>
    </location>
</feature>
<dbReference type="PROSITE" id="PS51257">
    <property type="entry name" value="PROKAR_LIPOPROTEIN"/>
    <property type="match status" value="1"/>
</dbReference>
<dbReference type="Proteomes" id="UP000237481">
    <property type="component" value="Unassembled WGS sequence"/>
</dbReference>
<dbReference type="OrthoDB" id="5232757at2759"/>
<dbReference type="AlphaFoldDB" id="A0A2S4LB97"/>
<organism evidence="2 3">
    <name type="scientific">Tolypocladium paradoxum</name>
    <dbReference type="NCBI Taxonomy" id="94208"/>
    <lineage>
        <taxon>Eukaryota</taxon>
        <taxon>Fungi</taxon>
        <taxon>Dikarya</taxon>
        <taxon>Ascomycota</taxon>
        <taxon>Pezizomycotina</taxon>
        <taxon>Sordariomycetes</taxon>
        <taxon>Hypocreomycetidae</taxon>
        <taxon>Hypocreales</taxon>
        <taxon>Ophiocordycipitaceae</taxon>
        <taxon>Tolypocladium</taxon>
    </lineage>
</organism>
<sequence length="86" mass="9303">MRRPSTSSNSDTSSTHSGSTACSYTKDPVPEPLPERRRGLRQKARDVAHDLGAPPTRRQDAKDGTRTLNFAEVALIGDALSNPTKV</sequence>